<dbReference type="InterPro" id="IPR036770">
    <property type="entry name" value="Ankyrin_rpt-contain_sf"/>
</dbReference>
<dbReference type="EMBL" id="MKQR01000032">
    <property type="protein sequence ID" value="OLR89438.1"/>
    <property type="molecule type" value="Genomic_DNA"/>
</dbReference>
<dbReference type="Proteomes" id="UP000186040">
    <property type="component" value="Unassembled WGS sequence"/>
</dbReference>
<sequence>MTTSPHRVTEFATPADEFLAHACLTYGGDSPARRDHARALLAAHPDIAGASLHTAAALGSADVVADLLSRGQRADEPGGPFGWEPLLHLAFSRVGDGDPVECARLLVGAGADPNAGYLWEGLTPPFTALTGAFGGGEDAANCPPHRAATELAELLLRAGADPNDGQALYNRMFTADDSHLELLFAHGLGRPCATSP</sequence>
<gene>
    <name evidence="1" type="ORF">BJP25_04940</name>
</gene>
<name>A0A1Q9LBP2_9PSEU</name>
<accession>A0A1Q9LBP2</accession>
<dbReference type="SUPFAM" id="SSF48403">
    <property type="entry name" value="Ankyrin repeat"/>
    <property type="match status" value="1"/>
</dbReference>
<dbReference type="OrthoDB" id="928522at2"/>
<organism evidence="1 2">
    <name type="scientific">Actinokineospora bangkokensis</name>
    <dbReference type="NCBI Taxonomy" id="1193682"/>
    <lineage>
        <taxon>Bacteria</taxon>
        <taxon>Bacillati</taxon>
        <taxon>Actinomycetota</taxon>
        <taxon>Actinomycetes</taxon>
        <taxon>Pseudonocardiales</taxon>
        <taxon>Pseudonocardiaceae</taxon>
        <taxon>Actinokineospora</taxon>
    </lineage>
</organism>
<evidence type="ECO:0000313" key="1">
    <source>
        <dbReference type="EMBL" id="OLR89438.1"/>
    </source>
</evidence>
<dbReference type="Gene3D" id="1.25.40.20">
    <property type="entry name" value="Ankyrin repeat-containing domain"/>
    <property type="match status" value="1"/>
</dbReference>
<reference evidence="1 2" key="1">
    <citation type="submission" date="2016-10" db="EMBL/GenBank/DDBJ databases">
        <title>The Draft Genome Sequence of Actinokineospora bangkokensis 44EHWT reveals the biosynthetic pathway of antifungal compounds Thailandins with unusual extender unit butylmalonyl-CoA.</title>
        <authorList>
            <person name="Greule A."/>
            <person name="Intra B."/>
            <person name="Flemming S."/>
            <person name="Rommel M.G."/>
            <person name="Panbangred W."/>
            <person name="Bechthold A."/>
        </authorList>
    </citation>
    <scope>NUCLEOTIDE SEQUENCE [LARGE SCALE GENOMIC DNA]</scope>
    <source>
        <strain evidence="1 2">44EHW</strain>
    </source>
</reference>
<proteinExistence type="predicted"/>
<dbReference type="AlphaFoldDB" id="A0A1Q9LBP2"/>
<protein>
    <submittedName>
        <fullName evidence="1">Uncharacterized protein</fullName>
    </submittedName>
</protein>
<evidence type="ECO:0000313" key="2">
    <source>
        <dbReference type="Proteomes" id="UP000186040"/>
    </source>
</evidence>
<keyword evidence="2" id="KW-1185">Reference proteome</keyword>
<dbReference type="RefSeq" id="WP_075978622.1">
    <property type="nucleotide sequence ID" value="NZ_MKQR01000032.1"/>
</dbReference>
<dbReference type="STRING" id="1193682.BJP25_04940"/>
<comment type="caution">
    <text evidence="1">The sequence shown here is derived from an EMBL/GenBank/DDBJ whole genome shotgun (WGS) entry which is preliminary data.</text>
</comment>